<evidence type="ECO:0000256" key="1">
    <source>
        <dbReference type="ARBA" id="ARBA00010211"/>
    </source>
</evidence>
<dbReference type="Gene3D" id="3.40.50.1820">
    <property type="entry name" value="alpha/beta hydrolase"/>
    <property type="match status" value="1"/>
</dbReference>
<feature type="region of interest" description="Disordered" evidence="3">
    <location>
        <begin position="1"/>
        <end position="28"/>
    </location>
</feature>
<dbReference type="SUPFAM" id="SSF56529">
    <property type="entry name" value="FAH"/>
    <property type="match status" value="1"/>
</dbReference>
<dbReference type="CDD" id="cd01299">
    <property type="entry name" value="Met_dep_hydrolase_A"/>
    <property type="match status" value="1"/>
</dbReference>
<dbReference type="InterPro" id="IPR029058">
    <property type="entry name" value="AB_hydrolase_fold"/>
</dbReference>
<dbReference type="PANTHER" id="PTHR11820:SF7">
    <property type="entry name" value="ACYLPYRUVASE FAHD1, MITOCHONDRIAL"/>
    <property type="match status" value="1"/>
</dbReference>
<evidence type="ECO:0000313" key="8">
    <source>
        <dbReference type="Proteomes" id="UP001583193"/>
    </source>
</evidence>
<keyword evidence="2" id="KW-0479">Metal-binding</keyword>
<feature type="domain" description="Amidohydrolase-related" evidence="6">
    <location>
        <begin position="124"/>
        <end position="468"/>
    </location>
</feature>
<feature type="compositionally biased region" description="Polar residues" evidence="3">
    <location>
        <begin position="10"/>
        <end position="20"/>
    </location>
</feature>
<evidence type="ECO:0000259" key="6">
    <source>
        <dbReference type="Pfam" id="PF01979"/>
    </source>
</evidence>
<dbReference type="InterPro" id="IPR006680">
    <property type="entry name" value="Amidohydro-rel"/>
</dbReference>
<evidence type="ECO:0008006" key="9">
    <source>
        <dbReference type="Google" id="ProtNLM"/>
    </source>
</evidence>
<evidence type="ECO:0000259" key="5">
    <source>
        <dbReference type="Pfam" id="PF01557"/>
    </source>
</evidence>
<dbReference type="PRINTS" id="PR00111">
    <property type="entry name" value="ABHYDROLASE"/>
</dbReference>
<organism evidence="7 8">
    <name type="scientific">Paecilomyces lecythidis</name>
    <dbReference type="NCBI Taxonomy" id="3004212"/>
    <lineage>
        <taxon>Eukaryota</taxon>
        <taxon>Fungi</taxon>
        <taxon>Dikarya</taxon>
        <taxon>Ascomycota</taxon>
        <taxon>Pezizomycotina</taxon>
        <taxon>Eurotiomycetes</taxon>
        <taxon>Eurotiomycetidae</taxon>
        <taxon>Eurotiales</taxon>
        <taxon>Thermoascaceae</taxon>
        <taxon>Paecilomyces</taxon>
    </lineage>
</organism>
<dbReference type="InterPro" id="IPR032466">
    <property type="entry name" value="Metal_Hydrolase"/>
</dbReference>
<evidence type="ECO:0000259" key="4">
    <source>
        <dbReference type="Pfam" id="PF00561"/>
    </source>
</evidence>
<evidence type="ECO:0000256" key="2">
    <source>
        <dbReference type="ARBA" id="ARBA00022723"/>
    </source>
</evidence>
<dbReference type="EMBL" id="JAVDPF010000044">
    <property type="protein sequence ID" value="KAL1867368.1"/>
    <property type="molecule type" value="Genomic_DNA"/>
</dbReference>
<dbReference type="Pfam" id="PF00561">
    <property type="entry name" value="Abhydrolase_1"/>
    <property type="match status" value="1"/>
</dbReference>
<dbReference type="Pfam" id="PF01557">
    <property type="entry name" value="FAA_hydrolase"/>
    <property type="match status" value="1"/>
</dbReference>
<dbReference type="InterPro" id="IPR000073">
    <property type="entry name" value="AB_hydrolase_1"/>
</dbReference>
<dbReference type="SUPFAM" id="SSF51338">
    <property type="entry name" value="Composite domain of metallo-dependent hydrolases"/>
    <property type="match status" value="1"/>
</dbReference>
<reference evidence="7 8" key="1">
    <citation type="journal article" date="2024" name="IMA Fungus">
        <title>IMA Genome - F19 : A genome assembly and annotation guide to empower mycologists, including annotated draft genome sequences of Ceratocystis pirilliformis, Diaporthe australafricana, Fusarium ophioides, Paecilomyces lecythidis, and Sporothrix stenoceras.</title>
        <authorList>
            <person name="Aylward J."/>
            <person name="Wilson A.M."/>
            <person name="Visagie C.M."/>
            <person name="Spraker J."/>
            <person name="Barnes I."/>
            <person name="Buitendag C."/>
            <person name="Ceriani C."/>
            <person name="Del Mar Angel L."/>
            <person name="du Plessis D."/>
            <person name="Fuchs T."/>
            <person name="Gasser K."/>
            <person name="Kramer D."/>
            <person name="Li W."/>
            <person name="Munsamy K."/>
            <person name="Piso A."/>
            <person name="Price J.L."/>
            <person name="Sonnekus B."/>
            <person name="Thomas C."/>
            <person name="van der Nest A."/>
            <person name="van Dijk A."/>
            <person name="van Heerden A."/>
            <person name="van Vuuren N."/>
            <person name="Yilmaz N."/>
            <person name="Duong T.A."/>
            <person name="van der Merwe N.A."/>
            <person name="Wingfield M.J."/>
            <person name="Wingfield B.D."/>
        </authorList>
    </citation>
    <scope>NUCLEOTIDE SEQUENCE [LARGE SCALE GENOMIC DNA]</scope>
    <source>
        <strain evidence="7 8">CMW 18167</strain>
    </source>
</reference>
<dbReference type="InterPro" id="IPR036663">
    <property type="entry name" value="Fumarylacetoacetase_C_sf"/>
</dbReference>
<protein>
    <recommendedName>
        <fullName evidence="9">Fumarylacetoacetate hydrolase</fullName>
    </recommendedName>
</protein>
<dbReference type="InterPro" id="IPR011234">
    <property type="entry name" value="Fumarylacetoacetase-like_C"/>
</dbReference>
<accession>A0ABR3WUV6</accession>
<feature type="domain" description="Fumarylacetoacetase-like C-terminal" evidence="5">
    <location>
        <begin position="568"/>
        <end position="779"/>
    </location>
</feature>
<dbReference type="SUPFAM" id="SSF53474">
    <property type="entry name" value="alpha/beta-Hydrolases"/>
    <property type="match status" value="1"/>
</dbReference>
<keyword evidence="8" id="KW-1185">Reference proteome</keyword>
<dbReference type="PANTHER" id="PTHR11820">
    <property type="entry name" value="ACYLPYRUVASE"/>
    <property type="match status" value="1"/>
</dbReference>
<comment type="similarity">
    <text evidence="1">Belongs to the FAH family.</text>
</comment>
<comment type="caution">
    <text evidence="7">The sequence shown here is derived from an EMBL/GenBank/DDBJ whole genome shotgun (WGS) entry which is preliminary data.</text>
</comment>
<gene>
    <name evidence="7" type="ORF">Plec18167_008639</name>
</gene>
<sequence length="1074" mass="117091">MAPSIAMSPVSYSTQVNGTSKPLHPGRTIDDWGSTLPTRKLCPHEDVQFAPELQPRAHRMAATPSDSKILFRNVKILDSTGVEPYVGDVYVQGERIRYVGTVPEVEKLQNDPSVGVIQGNGRTLMSGLGDAHTHFTWNGSALDNLGEIGVEEHTITTARSAMMYLDSGYTMCYGAASAKDRLDCVIRDAINQGSIPGPRYLANGKEIARRGGELTAGITAFADGPLEMREVIRHHAKLGVDQIKLSMSGEEILEDRAAEECYFDELETAACVDEAHRRGLRVCSHARARDSITQCVKYGVDIIYHGSYIDEPTMDELEKNKKNHIVAPALNWLYATTYEAAPFGYSFNQAEKDGYKKELDIAIRACKEMHQRGITVLPGGDYGFAWTPHGTYARDLEHFVTLLDFTPMEAIIAATAGVGKLFMQEHELGKVQPGFYADMILVDGDPLDDIAIFQDHTRLNVIMINGKIHKASPKDFGFPSSPSRTLEPVSKPKKRFHNYISYLDEQNRARVGHLDFDSSMITPLVMLSGAPVTSLYEVIELQNAVVEEGDKFPISSVTIKPPISDRDILAVGKNYFDHAVEFNRSGYDSSDKIDQPTHPVIFTKRSTSISAHGDLIFPHSGFTDTLDYEGEIGVIIGKAGFKVSEKDAMDYVWGFTIINDVTARERQRDHKQFYIGKSPDTFCPMGPVAVPVDDLPKTLRVQTFVNGEKRQEATTDDLIFSVSNLIRTISEGSTIRPGDIIATGTPAGVGFGQHPPRFLRPGDKVEVSVTGLGCLQNTIGSPTSENAVIKQASLESHLGTLNLENTVGGTGLITLGKKQVHVRRIGNGPRIAVFVHGLGASGEYFTPIIKQGGFEDRYTSYVYDLEGHGLTPTNIASVVTLDTFAEDLENVVDSTGASTVTIFAHSLGCLISIAFAIRKPSKIDKMILMGPPPCPLPEPGKAAMMKRGAAVREKGMMGSGTADAVSDMGTSSTTKIYQSVGFAAVRASLLATHPEGYAKACTALARISSPMELGKLTMPTLLITGDEDKTSPVAVVKALHERISGSRIEILPCTGHWHIYENADGVNRYIRSFA</sequence>
<dbReference type="InterPro" id="IPR057744">
    <property type="entry name" value="OTAase-like"/>
</dbReference>
<dbReference type="Gene3D" id="3.20.20.140">
    <property type="entry name" value="Metal-dependent hydrolases"/>
    <property type="match status" value="1"/>
</dbReference>
<feature type="domain" description="AB hydrolase-1" evidence="4">
    <location>
        <begin position="833"/>
        <end position="934"/>
    </location>
</feature>
<dbReference type="SUPFAM" id="SSF51556">
    <property type="entry name" value="Metallo-dependent hydrolases"/>
    <property type="match status" value="1"/>
</dbReference>
<dbReference type="Pfam" id="PF01979">
    <property type="entry name" value="Amidohydro_1"/>
    <property type="match status" value="1"/>
</dbReference>
<evidence type="ECO:0000313" key="7">
    <source>
        <dbReference type="EMBL" id="KAL1867368.1"/>
    </source>
</evidence>
<dbReference type="Gene3D" id="3.90.850.10">
    <property type="entry name" value="Fumarylacetoacetase-like, C-terminal domain"/>
    <property type="match status" value="1"/>
</dbReference>
<evidence type="ECO:0000256" key="3">
    <source>
        <dbReference type="SAM" id="MobiDB-lite"/>
    </source>
</evidence>
<dbReference type="Gene3D" id="2.30.40.10">
    <property type="entry name" value="Urease, subunit C, domain 1"/>
    <property type="match status" value="1"/>
</dbReference>
<name>A0ABR3WUV6_9EURO</name>
<dbReference type="Proteomes" id="UP001583193">
    <property type="component" value="Unassembled WGS sequence"/>
</dbReference>
<dbReference type="InterPro" id="IPR011059">
    <property type="entry name" value="Metal-dep_hydrolase_composite"/>
</dbReference>
<proteinExistence type="inferred from homology"/>